<accession>A0A0F7SHD3</accession>
<dbReference type="EMBL" id="LN483144">
    <property type="protein sequence ID" value="CDZ96432.1"/>
    <property type="molecule type" value="Genomic_DNA"/>
</dbReference>
<feature type="region of interest" description="Disordered" evidence="1">
    <location>
        <begin position="230"/>
        <end position="259"/>
    </location>
</feature>
<name>A0A0F7SHD3_PHARH</name>
<dbReference type="AlphaFoldDB" id="A0A0F7SHD3"/>
<feature type="compositionally biased region" description="Acidic residues" evidence="1">
    <location>
        <begin position="289"/>
        <end position="299"/>
    </location>
</feature>
<evidence type="ECO:0000313" key="2">
    <source>
        <dbReference type="EMBL" id="CDZ96432.1"/>
    </source>
</evidence>
<evidence type="ECO:0000256" key="1">
    <source>
        <dbReference type="SAM" id="MobiDB-lite"/>
    </source>
</evidence>
<feature type="region of interest" description="Disordered" evidence="1">
    <location>
        <begin position="286"/>
        <end position="320"/>
    </location>
</feature>
<organism evidence="2">
    <name type="scientific">Phaffia rhodozyma</name>
    <name type="common">Yeast</name>
    <name type="synonym">Xanthophyllomyces dendrorhous</name>
    <dbReference type="NCBI Taxonomy" id="264483"/>
    <lineage>
        <taxon>Eukaryota</taxon>
        <taxon>Fungi</taxon>
        <taxon>Dikarya</taxon>
        <taxon>Basidiomycota</taxon>
        <taxon>Agaricomycotina</taxon>
        <taxon>Tremellomycetes</taxon>
        <taxon>Cystofilobasidiales</taxon>
        <taxon>Mrakiaceae</taxon>
        <taxon>Phaffia</taxon>
    </lineage>
</organism>
<proteinExistence type="predicted"/>
<protein>
    <submittedName>
        <fullName evidence="2">Uncharacterized protein</fullName>
    </submittedName>
</protein>
<sequence length="320" mass="34786">METLPPLSIKHHATVDQMVDCKNNAQNREQVENEKLQALLREAFRPCSEEEQSWNQLSSELISPETTTALQLGQASAYGALRSYLMDEYNLLGGGWLFIRPRRGNGGQEVLNCCVRSAQDSLFTLLSRARSMLKDGDYSAAKEIARRSIIRALVRLGDLPYDHAEQGTSTRKVWLAQDEGSILELPHLAPAYSPPMIDQTSKELGQTINLPPSPRASPLPLPQLSPTAVIRSASSSSYSSANPTFRQDPPPHTPLDSPLLQPVDSVIGIGIGLAGLNSAVGLRFRDDEGSSDEEEEDVEGSSSGSITPTLMNVGLPSLCH</sequence>
<feature type="compositionally biased region" description="Low complexity" evidence="1">
    <location>
        <begin position="230"/>
        <end position="241"/>
    </location>
</feature>
<reference evidence="2" key="1">
    <citation type="submission" date="2014-08" db="EMBL/GenBank/DDBJ databases">
        <authorList>
            <person name="Sharma Rahul"/>
            <person name="Thines Marco"/>
        </authorList>
    </citation>
    <scope>NUCLEOTIDE SEQUENCE</scope>
</reference>